<name>A0ABW1JD04_9ACTN</name>
<keyword evidence="3" id="KW-1185">Reference proteome</keyword>
<keyword evidence="1" id="KW-0812">Transmembrane</keyword>
<dbReference type="Proteomes" id="UP001596189">
    <property type="component" value="Unassembled WGS sequence"/>
</dbReference>
<feature type="transmembrane region" description="Helical" evidence="1">
    <location>
        <begin position="137"/>
        <end position="170"/>
    </location>
</feature>
<keyword evidence="1" id="KW-0472">Membrane</keyword>
<evidence type="ECO:0008006" key="4">
    <source>
        <dbReference type="Google" id="ProtNLM"/>
    </source>
</evidence>
<accession>A0ABW1JD04</accession>
<organism evidence="2 3">
    <name type="scientific">Angustibacter luteus</name>
    <dbReference type="NCBI Taxonomy" id="658456"/>
    <lineage>
        <taxon>Bacteria</taxon>
        <taxon>Bacillati</taxon>
        <taxon>Actinomycetota</taxon>
        <taxon>Actinomycetes</taxon>
        <taxon>Kineosporiales</taxon>
        <taxon>Kineosporiaceae</taxon>
    </lineage>
</organism>
<evidence type="ECO:0000256" key="1">
    <source>
        <dbReference type="SAM" id="Phobius"/>
    </source>
</evidence>
<sequence length="195" mass="20421">MKRKTFDVLVSVTGLFLALVLVVSGSLLAWASHFVSDQVTTQLSAQKIFFPPAGSPATEGAEFAQMRQYSGQQLTTGAQAQVYANDFIAVHLEEAGGGKTYAELSSAAQAAPDDAKLQAQVATMFKGETLRGLLLNAYAFGTMGMIAGIAAIAAFIAAAVMLALGVLGLVHARRVDSDVELLRERTSSDPVPSNA</sequence>
<evidence type="ECO:0000313" key="3">
    <source>
        <dbReference type="Proteomes" id="UP001596189"/>
    </source>
</evidence>
<dbReference type="RefSeq" id="WP_345716023.1">
    <property type="nucleotide sequence ID" value="NZ_BAABFP010000004.1"/>
</dbReference>
<gene>
    <name evidence="2" type="ORF">ACFQDO_08735</name>
</gene>
<protein>
    <recommendedName>
        <fullName evidence="4">Aromatic ring-opening dioxygenase LigA</fullName>
    </recommendedName>
</protein>
<dbReference type="EMBL" id="JBHSRD010000003">
    <property type="protein sequence ID" value="MFC6007214.1"/>
    <property type="molecule type" value="Genomic_DNA"/>
</dbReference>
<proteinExistence type="predicted"/>
<comment type="caution">
    <text evidence="2">The sequence shown here is derived from an EMBL/GenBank/DDBJ whole genome shotgun (WGS) entry which is preliminary data.</text>
</comment>
<evidence type="ECO:0000313" key="2">
    <source>
        <dbReference type="EMBL" id="MFC6007214.1"/>
    </source>
</evidence>
<reference evidence="3" key="1">
    <citation type="journal article" date="2019" name="Int. J. Syst. Evol. Microbiol.">
        <title>The Global Catalogue of Microorganisms (GCM) 10K type strain sequencing project: providing services to taxonomists for standard genome sequencing and annotation.</title>
        <authorList>
            <consortium name="The Broad Institute Genomics Platform"/>
            <consortium name="The Broad Institute Genome Sequencing Center for Infectious Disease"/>
            <person name="Wu L."/>
            <person name="Ma J."/>
        </authorList>
    </citation>
    <scope>NUCLEOTIDE SEQUENCE [LARGE SCALE GENOMIC DNA]</scope>
    <source>
        <strain evidence="3">KACC 14249</strain>
    </source>
</reference>
<keyword evidence="1" id="KW-1133">Transmembrane helix</keyword>